<gene>
    <name evidence="2" type="ORF">M378DRAFT_173810</name>
</gene>
<feature type="compositionally biased region" description="Basic residues" evidence="1">
    <location>
        <begin position="15"/>
        <end position="26"/>
    </location>
</feature>
<evidence type="ECO:0000313" key="3">
    <source>
        <dbReference type="Proteomes" id="UP000054549"/>
    </source>
</evidence>
<keyword evidence="3" id="KW-1185">Reference proteome</keyword>
<feature type="region of interest" description="Disordered" evidence="1">
    <location>
        <begin position="1"/>
        <end position="28"/>
    </location>
</feature>
<reference evidence="2 3" key="1">
    <citation type="submission" date="2014-04" db="EMBL/GenBank/DDBJ databases">
        <title>Evolutionary Origins and Diversification of the Mycorrhizal Mutualists.</title>
        <authorList>
            <consortium name="DOE Joint Genome Institute"/>
            <consortium name="Mycorrhizal Genomics Consortium"/>
            <person name="Kohler A."/>
            <person name="Kuo A."/>
            <person name="Nagy L.G."/>
            <person name="Floudas D."/>
            <person name="Copeland A."/>
            <person name="Barry K.W."/>
            <person name="Cichocki N."/>
            <person name="Veneault-Fourrey C."/>
            <person name="LaButti K."/>
            <person name="Lindquist E.A."/>
            <person name="Lipzen A."/>
            <person name="Lundell T."/>
            <person name="Morin E."/>
            <person name="Murat C."/>
            <person name="Riley R."/>
            <person name="Ohm R."/>
            <person name="Sun H."/>
            <person name="Tunlid A."/>
            <person name="Henrissat B."/>
            <person name="Grigoriev I.V."/>
            <person name="Hibbett D.S."/>
            <person name="Martin F."/>
        </authorList>
    </citation>
    <scope>NUCLEOTIDE SEQUENCE [LARGE SCALE GENOMIC DNA]</scope>
    <source>
        <strain evidence="2 3">Koide BX008</strain>
    </source>
</reference>
<dbReference type="InParanoid" id="A0A0C2RXY9"/>
<dbReference type="EMBL" id="KN818554">
    <property type="protein sequence ID" value="KIL55185.1"/>
    <property type="molecule type" value="Genomic_DNA"/>
</dbReference>
<organism evidence="2 3">
    <name type="scientific">Amanita muscaria (strain Koide BX008)</name>
    <dbReference type="NCBI Taxonomy" id="946122"/>
    <lineage>
        <taxon>Eukaryota</taxon>
        <taxon>Fungi</taxon>
        <taxon>Dikarya</taxon>
        <taxon>Basidiomycota</taxon>
        <taxon>Agaricomycotina</taxon>
        <taxon>Agaricomycetes</taxon>
        <taxon>Agaricomycetidae</taxon>
        <taxon>Agaricales</taxon>
        <taxon>Pluteineae</taxon>
        <taxon>Amanitaceae</taxon>
        <taxon>Amanita</taxon>
    </lineage>
</organism>
<evidence type="ECO:0000313" key="2">
    <source>
        <dbReference type="EMBL" id="KIL55185.1"/>
    </source>
</evidence>
<dbReference type="Proteomes" id="UP000054549">
    <property type="component" value="Unassembled WGS sequence"/>
</dbReference>
<proteinExistence type="predicted"/>
<name>A0A0C2RXY9_AMAMK</name>
<dbReference type="HOGENOM" id="CLU_2412777_0_0_1"/>
<protein>
    <submittedName>
        <fullName evidence="2">Uncharacterized protein</fullName>
    </submittedName>
</protein>
<dbReference type="AlphaFoldDB" id="A0A0C2RXY9"/>
<accession>A0A0C2RXY9</accession>
<evidence type="ECO:0000256" key="1">
    <source>
        <dbReference type="SAM" id="MobiDB-lite"/>
    </source>
</evidence>
<sequence>MPNAQVQMHGEHYKRAQKPSRRRKKEKTCPKSIFLHRCSAGDVLITLLGRASCARGVPLTRDVLISFLERAGNRAIALQHRRRHRTNGPNEK</sequence>